<name>A0A917UZK3_9BACI</name>
<comment type="caution">
    <text evidence="1">The sequence shown here is derived from an EMBL/GenBank/DDBJ whole genome shotgun (WGS) entry which is preliminary data.</text>
</comment>
<gene>
    <name evidence="1" type="ORF">GCM10007063_24130</name>
</gene>
<reference evidence="1" key="1">
    <citation type="journal article" date="2014" name="Int. J. Syst. Evol. Microbiol.">
        <title>Complete genome sequence of Corynebacterium casei LMG S-19264T (=DSM 44701T), isolated from a smear-ripened cheese.</title>
        <authorList>
            <consortium name="US DOE Joint Genome Institute (JGI-PGF)"/>
            <person name="Walter F."/>
            <person name="Albersmeier A."/>
            <person name="Kalinowski J."/>
            <person name="Ruckert C."/>
        </authorList>
    </citation>
    <scope>NUCLEOTIDE SEQUENCE</scope>
    <source>
        <strain evidence="1">JCM 12580</strain>
    </source>
</reference>
<dbReference type="EMBL" id="BMNQ01000038">
    <property type="protein sequence ID" value="GGK01044.1"/>
    <property type="molecule type" value="Genomic_DNA"/>
</dbReference>
<evidence type="ECO:0000313" key="1">
    <source>
        <dbReference type="EMBL" id="GGK01044.1"/>
    </source>
</evidence>
<evidence type="ECO:0000313" key="2">
    <source>
        <dbReference type="Proteomes" id="UP000658382"/>
    </source>
</evidence>
<protein>
    <submittedName>
        <fullName evidence="1">Uncharacterized protein</fullName>
    </submittedName>
</protein>
<keyword evidence="2" id="KW-1185">Reference proteome</keyword>
<accession>A0A917UZK3</accession>
<dbReference type="AlphaFoldDB" id="A0A917UZK3"/>
<reference evidence="1" key="2">
    <citation type="submission" date="2020-09" db="EMBL/GenBank/DDBJ databases">
        <authorList>
            <person name="Sun Q."/>
            <person name="Ohkuma M."/>
        </authorList>
    </citation>
    <scope>NUCLEOTIDE SEQUENCE</scope>
    <source>
        <strain evidence="1">JCM 12580</strain>
    </source>
</reference>
<organism evidence="1 2">
    <name type="scientific">Lentibacillus kapialis</name>
    <dbReference type="NCBI Taxonomy" id="340214"/>
    <lineage>
        <taxon>Bacteria</taxon>
        <taxon>Bacillati</taxon>
        <taxon>Bacillota</taxon>
        <taxon>Bacilli</taxon>
        <taxon>Bacillales</taxon>
        <taxon>Bacillaceae</taxon>
        <taxon>Lentibacillus</taxon>
    </lineage>
</organism>
<proteinExistence type="predicted"/>
<sequence length="55" mass="6262">MAKELGMKPKSLIKNIPAPKQQWKAPVKVWVRELYEEKFGKVLKPEKTGPAQTGK</sequence>
<dbReference type="Proteomes" id="UP000658382">
    <property type="component" value="Unassembled WGS sequence"/>
</dbReference>